<name>A0A226DHA6_FOLCA</name>
<evidence type="ECO:0000256" key="11">
    <source>
        <dbReference type="PROSITE-ProRule" id="PRU10141"/>
    </source>
</evidence>
<dbReference type="InterPro" id="IPR017441">
    <property type="entry name" value="Protein_kinase_ATP_BS"/>
</dbReference>
<dbReference type="Gene3D" id="1.10.510.10">
    <property type="entry name" value="Transferase(Phosphotransferase) domain 1"/>
    <property type="match status" value="1"/>
</dbReference>
<dbReference type="SUPFAM" id="SSF52540">
    <property type="entry name" value="P-loop containing nucleoside triphosphate hydrolases"/>
    <property type="match status" value="1"/>
</dbReference>
<evidence type="ECO:0000256" key="10">
    <source>
        <dbReference type="ARBA" id="ARBA00048977"/>
    </source>
</evidence>
<dbReference type="PROSITE" id="PS00108">
    <property type="entry name" value="PROTEIN_KINASE_ST"/>
    <property type="match status" value="1"/>
</dbReference>
<dbReference type="EC" id="2.7.11.1" evidence="1"/>
<dbReference type="GO" id="GO:0005524">
    <property type="term" value="F:ATP binding"/>
    <property type="evidence" value="ECO:0007669"/>
    <property type="project" value="UniProtKB-UniRule"/>
</dbReference>
<dbReference type="Gene3D" id="3.40.50.300">
    <property type="entry name" value="P-loop containing nucleotide triphosphate hydrolases"/>
    <property type="match status" value="1"/>
</dbReference>
<dbReference type="InterPro" id="IPR011009">
    <property type="entry name" value="Kinase-like_dom_sf"/>
</dbReference>
<evidence type="ECO:0000256" key="8">
    <source>
        <dbReference type="ARBA" id="ARBA00037982"/>
    </source>
</evidence>
<sequence length="812" mass="92739">MASKNFKKKSTPSKNKGYVSRIYSEYELMWELGRGSFGIVWAAKRRGTSPKDPPYALKRTFPVDDTQGFDDLRLMEKELEALSQLRQYQHPNVVEINTAVIEKPPEGWVEENDPLFKEFMKGVPEAELLDSCNGFGGAGTICPVTIVQRYCPGGTLEDWLRTTCLADRDADLLLNFATQLADGLRFLHYKNIIHRDLKPGNIFLKKLDEFPGHEDTTLIRLGDLGMSKFVQRTDREMDTRGTRLDNLNLRDDVTNASAGTPLYLSPEQEAGLSYGFSVDVYALGLILAELFLPCPAKPILLELKDYAAKKTSTFNPTLILFPVMELILKMMSTSPQERPSASTVHSVLLAIWRGMLTLPVHYYPTTLNTTSRLPSPSPARESDIWLERPELDDLLKSYQDSRERIFFLSGPAGSGKSTIGLQFAQKVTLTDGGTSIIWITLNEGWVVKNELEVVGRQLRANIYRDSGHRVAVSEFIYLINDAFRDQKWIFILDNFNSGNPLEHAVLLELIRIQQDITVTNKPFVLIVTRKQYLYQTILSERLHYITEREFGPIFTGSRLLQKSWRHINPSINFVEIQITGSSVFGMEYLSRRLNLPQSLFHGTLFKLGQLLGWNPLCLHLAGCTISSLPLKPELSCHPPPVVQNLETYITSFINLIQEFYGEFKKVPNFYRFEEYAPSYTDDYIPLIVLHLTMCQIEEALSSEQELLKMVRLIQLDILFLGNSLPIGESYMFQYSNPAMSKQEIDALECKAYKILESFGFLEKCEEKRKYFHVCGEFITGLTNHTSRDDYDEEMNFPVKQEGRGVRRYNLDV</sequence>
<evidence type="ECO:0000313" key="13">
    <source>
        <dbReference type="EMBL" id="OXA44510.1"/>
    </source>
</evidence>
<keyword evidence="2" id="KW-0723">Serine/threonine-protein kinase</keyword>
<organism evidence="13 14">
    <name type="scientific">Folsomia candida</name>
    <name type="common">Springtail</name>
    <dbReference type="NCBI Taxonomy" id="158441"/>
    <lineage>
        <taxon>Eukaryota</taxon>
        <taxon>Metazoa</taxon>
        <taxon>Ecdysozoa</taxon>
        <taxon>Arthropoda</taxon>
        <taxon>Hexapoda</taxon>
        <taxon>Collembola</taxon>
        <taxon>Entomobryomorpha</taxon>
        <taxon>Isotomoidea</taxon>
        <taxon>Isotomidae</taxon>
        <taxon>Proisotominae</taxon>
        <taxon>Folsomia</taxon>
    </lineage>
</organism>
<dbReference type="OrthoDB" id="5337378at2759"/>
<dbReference type="InterPro" id="IPR000719">
    <property type="entry name" value="Prot_kinase_dom"/>
</dbReference>
<comment type="catalytic activity">
    <reaction evidence="10">
        <text>L-seryl-[protein] + ATP = O-phospho-L-seryl-[protein] + ADP + H(+)</text>
        <dbReference type="Rhea" id="RHEA:17989"/>
        <dbReference type="Rhea" id="RHEA-COMP:9863"/>
        <dbReference type="Rhea" id="RHEA-COMP:11604"/>
        <dbReference type="ChEBI" id="CHEBI:15378"/>
        <dbReference type="ChEBI" id="CHEBI:29999"/>
        <dbReference type="ChEBI" id="CHEBI:30616"/>
        <dbReference type="ChEBI" id="CHEBI:83421"/>
        <dbReference type="ChEBI" id="CHEBI:456216"/>
        <dbReference type="EC" id="2.7.11.1"/>
    </reaction>
    <physiologicalReaction direction="left-to-right" evidence="10">
        <dbReference type="Rhea" id="RHEA:17990"/>
    </physiologicalReaction>
</comment>
<evidence type="ECO:0000256" key="9">
    <source>
        <dbReference type="ARBA" id="ARBA00048659"/>
    </source>
</evidence>
<dbReference type="InterPro" id="IPR027417">
    <property type="entry name" value="P-loop_NTPase"/>
</dbReference>
<gene>
    <name evidence="13" type="ORF">Fcan01_20711</name>
</gene>
<comment type="similarity">
    <text evidence="8">Belongs to the protein kinase superfamily. Ser/Thr protein kinase family. GCN2 subfamily.</text>
</comment>
<keyword evidence="14" id="KW-1185">Reference proteome</keyword>
<dbReference type="SUPFAM" id="SSF56112">
    <property type="entry name" value="Protein kinase-like (PK-like)"/>
    <property type="match status" value="1"/>
</dbReference>
<evidence type="ECO:0000256" key="4">
    <source>
        <dbReference type="ARBA" id="ARBA00022741"/>
    </source>
</evidence>
<dbReference type="PROSITE" id="PS00107">
    <property type="entry name" value="PROTEIN_KINASE_ATP"/>
    <property type="match status" value="1"/>
</dbReference>
<dbReference type="Pfam" id="PF00069">
    <property type="entry name" value="Pkinase"/>
    <property type="match status" value="1"/>
</dbReference>
<dbReference type="PANTHER" id="PTHR11042:SF160">
    <property type="entry name" value="EUKARYOTIC TRANSLATION INITIATION FACTOR 2-ALPHA KINASE 1"/>
    <property type="match status" value="1"/>
</dbReference>
<evidence type="ECO:0000256" key="1">
    <source>
        <dbReference type="ARBA" id="ARBA00012513"/>
    </source>
</evidence>
<dbReference type="AlphaFoldDB" id="A0A226DHA6"/>
<dbReference type="GO" id="GO:0017148">
    <property type="term" value="P:negative regulation of translation"/>
    <property type="evidence" value="ECO:0007669"/>
    <property type="project" value="UniProtKB-KW"/>
</dbReference>
<evidence type="ECO:0000259" key="12">
    <source>
        <dbReference type="PROSITE" id="PS50011"/>
    </source>
</evidence>
<dbReference type="InterPro" id="IPR050339">
    <property type="entry name" value="CC_SR_Kinase"/>
</dbReference>
<evidence type="ECO:0000313" key="14">
    <source>
        <dbReference type="Proteomes" id="UP000198287"/>
    </source>
</evidence>
<proteinExistence type="inferred from homology"/>
<evidence type="ECO:0000256" key="5">
    <source>
        <dbReference type="ARBA" id="ARBA00022777"/>
    </source>
</evidence>
<accession>A0A226DHA6</accession>
<keyword evidence="7" id="KW-0652">Protein synthesis inhibitor</keyword>
<evidence type="ECO:0000256" key="2">
    <source>
        <dbReference type="ARBA" id="ARBA00022527"/>
    </source>
</evidence>
<evidence type="ECO:0000256" key="6">
    <source>
        <dbReference type="ARBA" id="ARBA00022840"/>
    </source>
</evidence>
<dbReference type="SMART" id="SM00220">
    <property type="entry name" value="S_TKc"/>
    <property type="match status" value="1"/>
</dbReference>
<protein>
    <recommendedName>
        <fullName evidence="1">non-specific serine/threonine protein kinase</fullName>
        <ecNumber evidence="1">2.7.11.1</ecNumber>
    </recommendedName>
</protein>
<evidence type="ECO:0000256" key="3">
    <source>
        <dbReference type="ARBA" id="ARBA00022679"/>
    </source>
</evidence>
<dbReference type="Proteomes" id="UP000198287">
    <property type="component" value="Unassembled WGS sequence"/>
</dbReference>
<comment type="caution">
    <text evidence="13">The sequence shown here is derived from an EMBL/GenBank/DDBJ whole genome shotgun (WGS) entry which is preliminary data.</text>
</comment>
<comment type="catalytic activity">
    <reaction evidence="9">
        <text>L-threonyl-[protein] + ATP = O-phospho-L-threonyl-[protein] + ADP + H(+)</text>
        <dbReference type="Rhea" id="RHEA:46608"/>
        <dbReference type="Rhea" id="RHEA-COMP:11060"/>
        <dbReference type="Rhea" id="RHEA-COMP:11605"/>
        <dbReference type="ChEBI" id="CHEBI:15378"/>
        <dbReference type="ChEBI" id="CHEBI:30013"/>
        <dbReference type="ChEBI" id="CHEBI:30616"/>
        <dbReference type="ChEBI" id="CHEBI:61977"/>
        <dbReference type="ChEBI" id="CHEBI:456216"/>
        <dbReference type="EC" id="2.7.11.1"/>
    </reaction>
    <physiologicalReaction direction="left-to-right" evidence="9">
        <dbReference type="Rhea" id="RHEA:46609"/>
    </physiologicalReaction>
</comment>
<reference evidence="13 14" key="1">
    <citation type="submission" date="2015-12" db="EMBL/GenBank/DDBJ databases">
        <title>The genome of Folsomia candida.</title>
        <authorList>
            <person name="Faddeeva A."/>
            <person name="Derks M.F."/>
            <person name="Anvar Y."/>
            <person name="Smit S."/>
            <person name="Van Straalen N."/>
            <person name="Roelofs D."/>
        </authorList>
    </citation>
    <scope>NUCLEOTIDE SEQUENCE [LARGE SCALE GENOMIC DNA]</scope>
    <source>
        <strain evidence="13 14">VU population</strain>
        <tissue evidence="13">Whole body</tissue>
    </source>
</reference>
<keyword evidence="6 11" id="KW-0067">ATP-binding</keyword>
<dbReference type="PANTHER" id="PTHR11042">
    <property type="entry name" value="EUKARYOTIC TRANSLATION INITIATION FACTOR 2-ALPHA KINASE EIF2-ALPHA KINASE -RELATED"/>
    <property type="match status" value="1"/>
</dbReference>
<dbReference type="EMBL" id="LNIX01000019">
    <property type="protein sequence ID" value="OXA44510.1"/>
    <property type="molecule type" value="Genomic_DNA"/>
</dbReference>
<feature type="domain" description="Protein kinase" evidence="12">
    <location>
        <begin position="26"/>
        <end position="348"/>
    </location>
</feature>
<feature type="binding site" evidence="11">
    <location>
        <position position="58"/>
    </location>
    <ligand>
        <name>ATP</name>
        <dbReference type="ChEBI" id="CHEBI:30616"/>
    </ligand>
</feature>
<keyword evidence="3" id="KW-0808">Transferase</keyword>
<dbReference type="InterPro" id="IPR008271">
    <property type="entry name" value="Ser/Thr_kinase_AS"/>
</dbReference>
<keyword evidence="5 13" id="KW-0418">Kinase</keyword>
<keyword evidence="4 11" id="KW-0547">Nucleotide-binding</keyword>
<evidence type="ECO:0000256" key="7">
    <source>
        <dbReference type="ARBA" id="ARBA00023193"/>
    </source>
</evidence>
<dbReference type="GO" id="GO:0005737">
    <property type="term" value="C:cytoplasm"/>
    <property type="evidence" value="ECO:0007669"/>
    <property type="project" value="TreeGrafter"/>
</dbReference>
<dbReference type="GO" id="GO:0005634">
    <property type="term" value="C:nucleus"/>
    <property type="evidence" value="ECO:0007669"/>
    <property type="project" value="TreeGrafter"/>
</dbReference>
<dbReference type="Gene3D" id="3.30.200.20">
    <property type="entry name" value="Phosphorylase Kinase, domain 1"/>
    <property type="match status" value="1"/>
</dbReference>
<dbReference type="GO" id="GO:0004694">
    <property type="term" value="F:eukaryotic translation initiation factor 2alpha kinase activity"/>
    <property type="evidence" value="ECO:0007669"/>
    <property type="project" value="TreeGrafter"/>
</dbReference>
<dbReference type="PROSITE" id="PS50011">
    <property type="entry name" value="PROTEIN_KINASE_DOM"/>
    <property type="match status" value="1"/>
</dbReference>